<protein>
    <recommendedName>
        <fullName evidence="4">SWI5-dependent HO expression protein 3</fullName>
    </recommendedName>
</protein>
<feature type="region of interest" description="Disordered" evidence="1">
    <location>
        <begin position="73"/>
        <end position="92"/>
    </location>
</feature>
<sequence length="273" mass="30885">MTTKSTAMKGPTEILNISNFKATLTSNSPSPPPPRYVMQSATPEPVPSAKTTSSTKVIERLTAENDRLRRELRAERAAKEEAEEQLRTQKNLIASLQSQTSNLEHVHGSDKLLAERKDRRIAQLKESLESEVSRRTTAEEKSREMGEKLGETTAAAHKEVSEAQAVAKRADTSYETLKESHHQLRDEIHGLRKRISDVQEANRGVDERIERISIVGDERDKHQAAAQQANAALKKRLDEHQERDERMAKLEAEMEEAIRAMRWVVKLHSPKES</sequence>
<reference evidence="2" key="1">
    <citation type="journal article" date="2020" name="Stud. Mycol.">
        <title>101 Dothideomycetes genomes: a test case for predicting lifestyles and emergence of pathogens.</title>
        <authorList>
            <person name="Haridas S."/>
            <person name="Albert R."/>
            <person name="Binder M."/>
            <person name="Bloem J."/>
            <person name="Labutti K."/>
            <person name="Salamov A."/>
            <person name="Andreopoulos B."/>
            <person name="Baker S."/>
            <person name="Barry K."/>
            <person name="Bills G."/>
            <person name="Bluhm B."/>
            <person name="Cannon C."/>
            <person name="Castanera R."/>
            <person name="Culley D."/>
            <person name="Daum C."/>
            <person name="Ezra D."/>
            <person name="Gonzalez J."/>
            <person name="Henrissat B."/>
            <person name="Kuo A."/>
            <person name="Liang C."/>
            <person name="Lipzen A."/>
            <person name="Lutzoni F."/>
            <person name="Magnuson J."/>
            <person name="Mondo S."/>
            <person name="Nolan M."/>
            <person name="Ohm R."/>
            <person name="Pangilinan J."/>
            <person name="Park H.-J."/>
            <person name="Ramirez L."/>
            <person name="Alfaro M."/>
            <person name="Sun H."/>
            <person name="Tritt A."/>
            <person name="Yoshinaga Y."/>
            <person name="Zwiers L.-H."/>
            <person name="Turgeon B."/>
            <person name="Goodwin S."/>
            <person name="Spatafora J."/>
            <person name="Crous P."/>
            <person name="Grigoriev I."/>
        </authorList>
    </citation>
    <scope>NUCLEOTIDE SEQUENCE</scope>
    <source>
        <strain evidence="2">CBS 133067</strain>
    </source>
</reference>
<name>A0A9P4M6U7_9PEZI</name>
<evidence type="ECO:0008006" key="4">
    <source>
        <dbReference type="Google" id="ProtNLM"/>
    </source>
</evidence>
<dbReference type="OrthoDB" id="3918393at2759"/>
<gene>
    <name evidence="2" type="ORF">NA57DRAFT_55253</name>
</gene>
<feature type="region of interest" description="Disordered" evidence="1">
    <location>
        <begin position="22"/>
        <end position="55"/>
    </location>
</feature>
<evidence type="ECO:0000313" key="2">
    <source>
        <dbReference type="EMBL" id="KAF2099280.1"/>
    </source>
</evidence>
<feature type="compositionally biased region" description="Basic and acidic residues" evidence="1">
    <location>
        <begin position="73"/>
        <end position="87"/>
    </location>
</feature>
<keyword evidence="3" id="KW-1185">Reference proteome</keyword>
<evidence type="ECO:0000313" key="3">
    <source>
        <dbReference type="Proteomes" id="UP000799772"/>
    </source>
</evidence>
<proteinExistence type="predicted"/>
<evidence type="ECO:0000256" key="1">
    <source>
        <dbReference type="SAM" id="MobiDB-lite"/>
    </source>
</evidence>
<accession>A0A9P4M6U7</accession>
<dbReference type="Proteomes" id="UP000799772">
    <property type="component" value="Unassembled WGS sequence"/>
</dbReference>
<organism evidence="2 3">
    <name type="scientific">Rhizodiscina lignyota</name>
    <dbReference type="NCBI Taxonomy" id="1504668"/>
    <lineage>
        <taxon>Eukaryota</taxon>
        <taxon>Fungi</taxon>
        <taxon>Dikarya</taxon>
        <taxon>Ascomycota</taxon>
        <taxon>Pezizomycotina</taxon>
        <taxon>Dothideomycetes</taxon>
        <taxon>Pleosporomycetidae</taxon>
        <taxon>Aulographales</taxon>
        <taxon>Rhizodiscinaceae</taxon>
        <taxon>Rhizodiscina</taxon>
    </lineage>
</organism>
<comment type="caution">
    <text evidence="2">The sequence shown here is derived from an EMBL/GenBank/DDBJ whole genome shotgun (WGS) entry which is preliminary data.</text>
</comment>
<dbReference type="EMBL" id="ML978125">
    <property type="protein sequence ID" value="KAF2099280.1"/>
    <property type="molecule type" value="Genomic_DNA"/>
</dbReference>
<dbReference type="AlphaFoldDB" id="A0A9P4M6U7"/>
<feature type="region of interest" description="Disordered" evidence="1">
    <location>
        <begin position="125"/>
        <end position="147"/>
    </location>
</feature>
<feature type="region of interest" description="Disordered" evidence="1">
    <location>
        <begin position="218"/>
        <end position="241"/>
    </location>
</feature>